<evidence type="ECO:0000256" key="1">
    <source>
        <dbReference type="SAM" id="MobiDB-lite"/>
    </source>
</evidence>
<evidence type="ECO:0000313" key="2">
    <source>
        <dbReference type="EMBL" id="EGZ15706.1"/>
    </source>
</evidence>
<dbReference type="SMR" id="G4ZNA1"/>
<dbReference type="EMBL" id="JH159155">
    <property type="protein sequence ID" value="EGZ15706.1"/>
    <property type="molecule type" value="Genomic_DNA"/>
</dbReference>
<dbReference type="STRING" id="1094619.G4ZNA1"/>
<dbReference type="GeneID" id="20663585"/>
<sequence length="289" mass="31351">MKFIVGEYGGMDQSSSLASMGTDGLKSAQGQADIAVCNCSIQSLEFPASKNAMLEVAFSLLKVGGELRVTDLVCSRRLSSSECEEARFAMETSAGADGPATVGGVTKQFEQKLLLSAPYIGDLQRLYRSLSSDIDVRRSSCNEVDAMAIDVAVGALLPTLAAGGVHYRRVTFRAFRLQDVEDPCENYGQTAILKGVDASTDKAENLSRCYRLDDDWRFQKGVSTRVDGNTAQILRTSWLRHLFSVSGDRSRHRGPFARSPRSVENEAPSTIQSSGTTTPTSEPLEMVDI</sequence>
<dbReference type="RefSeq" id="XP_009529455.1">
    <property type="nucleotide sequence ID" value="XM_009531160.1"/>
</dbReference>
<dbReference type="GeneID" id="20663582"/>
<feature type="region of interest" description="Disordered" evidence="1">
    <location>
        <begin position="248"/>
        <end position="289"/>
    </location>
</feature>
<dbReference type="Gene3D" id="3.40.50.150">
    <property type="entry name" value="Vaccinia Virus protein VP39"/>
    <property type="match status" value="1"/>
</dbReference>
<protein>
    <submittedName>
        <fullName evidence="3">Uncharacterized protein</fullName>
    </submittedName>
</protein>
<gene>
    <name evidence="2" type="ORF">PHYSODRAFT_561420</name>
    <name evidence="3" type="ORF">PHYSODRAFT_561424</name>
</gene>
<dbReference type="RefSeq" id="XP_009529460.1">
    <property type="nucleotide sequence ID" value="XM_009531165.1"/>
</dbReference>
<evidence type="ECO:0000313" key="4">
    <source>
        <dbReference type="Proteomes" id="UP000002640"/>
    </source>
</evidence>
<dbReference type="AlphaFoldDB" id="G4ZNA1"/>
<keyword evidence="4" id="KW-1185">Reference proteome</keyword>
<dbReference type="KEGG" id="psoj:PHYSODRAFT_561420"/>
<name>G4ZNA1_PHYSP</name>
<dbReference type="Gene3D" id="3.40.5.100">
    <property type="match status" value="1"/>
</dbReference>
<reference evidence="3" key="2">
    <citation type="submission" date="2011-09" db="EMBL/GenBank/DDBJ databases">
        <authorList>
            <consortium name="US DOE Joint Genome Institute (JGI-PGF)"/>
            <person name="Aerts A."/>
            <person name="Grimwood J."/>
            <person name="Schmutz J."/>
            <person name="Lucas S."/>
            <person name="Hammon N."/>
            <person name="Glavina del Rio T."/>
            <person name="Dalin E."/>
            <person name="Tice H."/>
            <person name="Pitluck S."/>
            <person name="Dehal P."/>
            <person name="Chapman J."/>
            <person name="Putman N.H."/>
            <person name="Salamov A.A."/>
            <person name="Terry A."/>
            <person name="Rokhsar D.S."/>
            <person name="Boore J.L."/>
            <person name="Tripathy S."/>
            <person name="Tyler B.M."/>
            <person name="Grigoriev I.V."/>
        </authorList>
    </citation>
    <scope>NUCLEOTIDE SEQUENCE</scope>
    <source>
        <strain evidence="3">P6497</strain>
    </source>
</reference>
<dbReference type="EMBL" id="JH159155">
    <property type="protein sequence ID" value="EGZ15711.1"/>
    <property type="molecule type" value="Genomic_DNA"/>
</dbReference>
<dbReference type="InParanoid" id="G4ZNA1"/>
<dbReference type="Proteomes" id="UP000002640">
    <property type="component" value="Unassembled WGS sequence"/>
</dbReference>
<dbReference type="OMA" id="TFIMGEY"/>
<organism evidence="4">
    <name type="scientific">Phytophthora sojae (strain P6497)</name>
    <name type="common">Soybean stem and root rot agent</name>
    <name type="synonym">Phytophthora megasperma f. sp. glycines</name>
    <dbReference type="NCBI Taxonomy" id="1094619"/>
    <lineage>
        <taxon>Eukaryota</taxon>
        <taxon>Sar</taxon>
        <taxon>Stramenopiles</taxon>
        <taxon>Oomycota</taxon>
        <taxon>Peronosporomycetes</taxon>
        <taxon>Peronosporales</taxon>
        <taxon>Peronosporaceae</taxon>
        <taxon>Phytophthora</taxon>
    </lineage>
</organism>
<evidence type="ECO:0000313" key="3">
    <source>
        <dbReference type="EMBL" id="EGZ15711.1"/>
    </source>
</evidence>
<accession>G4ZNA1</accession>
<feature type="compositionally biased region" description="Polar residues" evidence="1">
    <location>
        <begin position="267"/>
        <end position="281"/>
    </location>
</feature>
<reference evidence="3 4" key="1">
    <citation type="journal article" date="2006" name="Science">
        <title>Phytophthora genome sequences uncover evolutionary origins and mechanisms of pathogenesis.</title>
        <authorList>
            <person name="Tyler B.M."/>
            <person name="Tripathy S."/>
            <person name="Zhang X."/>
            <person name="Dehal P."/>
            <person name="Jiang R.H."/>
            <person name="Aerts A."/>
            <person name="Arredondo F.D."/>
            <person name="Baxter L."/>
            <person name="Bensasson D."/>
            <person name="Beynon J.L."/>
            <person name="Chapman J."/>
            <person name="Damasceno C.M."/>
            <person name="Dorrance A.E."/>
            <person name="Dou D."/>
            <person name="Dickerman A.W."/>
            <person name="Dubchak I.L."/>
            <person name="Garbelotto M."/>
            <person name="Gijzen M."/>
            <person name="Gordon S.G."/>
            <person name="Govers F."/>
            <person name="Grunwald N.J."/>
            <person name="Huang W."/>
            <person name="Ivors K.L."/>
            <person name="Jones R.W."/>
            <person name="Kamoun S."/>
            <person name="Krampis K."/>
            <person name="Lamour K.H."/>
            <person name="Lee M.K."/>
            <person name="McDonald W.H."/>
            <person name="Medina M."/>
            <person name="Meijer H.J."/>
            <person name="Nordberg E.K."/>
            <person name="Maclean D.J."/>
            <person name="Ospina-Giraldo M.D."/>
            <person name="Morris P.F."/>
            <person name="Phuntumart V."/>
            <person name="Putnam N.H."/>
            <person name="Rash S."/>
            <person name="Rose J.K."/>
            <person name="Sakihama Y."/>
            <person name="Salamov A.A."/>
            <person name="Savidor A."/>
            <person name="Scheuring C.F."/>
            <person name="Smith B.M."/>
            <person name="Sobral B.W."/>
            <person name="Terry A."/>
            <person name="Torto-Alalibo T.A."/>
            <person name="Win J."/>
            <person name="Xu Z."/>
            <person name="Zhang H."/>
            <person name="Grigoriev I.V."/>
            <person name="Rokhsar D.S."/>
            <person name="Boore J.L."/>
        </authorList>
    </citation>
    <scope>NUCLEOTIDE SEQUENCE [LARGE SCALE GENOMIC DNA]</scope>
    <source>
        <strain evidence="3 4">P6497</strain>
    </source>
</reference>
<dbReference type="KEGG" id="psoj:PHYSODRAFT_561424"/>
<dbReference type="InterPro" id="IPR029063">
    <property type="entry name" value="SAM-dependent_MTases_sf"/>
</dbReference>
<proteinExistence type="predicted"/>